<evidence type="ECO:0000259" key="9">
    <source>
        <dbReference type="PROSITE" id="PS50893"/>
    </source>
</evidence>
<protein>
    <submittedName>
        <fullName evidence="10">Thiamine transport system ATP-binding protein</fullName>
    </submittedName>
</protein>
<keyword evidence="6 10" id="KW-0067">ATP-binding</keyword>
<dbReference type="InterPro" id="IPR027417">
    <property type="entry name" value="P-loop_NTPase"/>
</dbReference>
<dbReference type="InterPro" id="IPR017871">
    <property type="entry name" value="ABC_transporter-like_CS"/>
</dbReference>
<keyword evidence="7" id="KW-1278">Translocase</keyword>
<dbReference type="GO" id="GO:0005524">
    <property type="term" value="F:ATP binding"/>
    <property type="evidence" value="ECO:0007669"/>
    <property type="project" value="UniProtKB-KW"/>
</dbReference>
<dbReference type="SMART" id="SM00382">
    <property type="entry name" value="AAA"/>
    <property type="match status" value="1"/>
</dbReference>
<dbReference type="Gene3D" id="3.40.50.300">
    <property type="entry name" value="P-loop containing nucleotide triphosphate hydrolases"/>
    <property type="match status" value="1"/>
</dbReference>
<dbReference type="InterPro" id="IPR003593">
    <property type="entry name" value="AAA+_ATPase"/>
</dbReference>
<keyword evidence="2" id="KW-0813">Transport</keyword>
<dbReference type="Proteomes" id="UP000526625">
    <property type="component" value="Unassembled WGS sequence"/>
</dbReference>
<gene>
    <name evidence="10" type="ORF">GGD45_001975</name>
</gene>
<dbReference type="PANTHER" id="PTHR42781">
    <property type="entry name" value="SPERMIDINE/PUTRESCINE IMPORT ATP-BINDING PROTEIN POTA"/>
    <property type="match status" value="1"/>
</dbReference>
<evidence type="ECO:0000313" key="11">
    <source>
        <dbReference type="Proteomes" id="UP000526625"/>
    </source>
</evidence>
<proteinExistence type="inferred from homology"/>
<name>A0ABR6QXF7_RHITR</name>
<dbReference type="EMBL" id="JACHBF010000004">
    <property type="protein sequence ID" value="MBB6491578.1"/>
    <property type="molecule type" value="Genomic_DNA"/>
</dbReference>
<dbReference type="InterPro" id="IPR003439">
    <property type="entry name" value="ABC_transporter-like_ATP-bd"/>
</dbReference>
<evidence type="ECO:0000313" key="10">
    <source>
        <dbReference type="EMBL" id="MBB6491578.1"/>
    </source>
</evidence>
<keyword evidence="3" id="KW-1003">Cell membrane</keyword>
<dbReference type="PROSITE" id="PS00211">
    <property type="entry name" value="ABC_TRANSPORTER_1"/>
    <property type="match status" value="1"/>
</dbReference>
<sequence length="248" mass="26932">MTKADEMTDGSTMKAEGIGMEEVELRLGTHDFRFDCALPQGKIIAIAGPSGSGKSTFLNLLAGFEQPDRGRILLAGQDVSRLHPAERPVSLVFQDNNLFAHLDLFTNIGFGISPSLRLSKEDRQRVSEALARVGLAGFEKRKPGTLSGGERQRAAFARALVRDKPILLLDEPFAALDPGLRSGMVELLKTLHRETGNTVLIVSHDPAEVRRLADHAVFIDGGTIKLAAPIETFLQADGIQALTTFLQH</sequence>
<dbReference type="Pfam" id="PF00005">
    <property type="entry name" value="ABC_tran"/>
    <property type="match status" value="1"/>
</dbReference>
<evidence type="ECO:0000256" key="8">
    <source>
        <dbReference type="ARBA" id="ARBA00023136"/>
    </source>
</evidence>
<feature type="domain" description="ABC transporter" evidence="9">
    <location>
        <begin position="13"/>
        <end position="246"/>
    </location>
</feature>
<evidence type="ECO:0000256" key="4">
    <source>
        <dbReference type="ARBA" id="ARBA00022519"/>
    </source>
</evidence>
<organism evidence="10 11">
    <name type="scientific">Rhizobium tropici</name>
    <dbReference type="NCBI Taxonomy" id="398"/>
    <lineage>
        <taxon>Bacteria</taxon>
        <taxon>Pseudomonadati</taxon>
        <taxon>Pseudomonadota</taxon>
        <taxon>Alphaproteobacteria</taxon>
        <taxon>Hyphomicrobiales</taxon>
        <taxon>Rhizobiaceae</taxon>
        <taxon>Rhizobium/Agrobacterium group</taxon>
        <taxon>Rhizobium</taxon>
    </lineage>
</organism>
<evidence type="ECO:0000256" key="1">
    <source>
        <dbReference type="ARBA" id="ARBA00005417"/>
    </source>
</evidence>
<comment type="caution">
    <text evidence="10">The sequence shown here is derived from an EMBL/GenBank/DDBJ whole genome shotgun (WGS) entry which is preliminary data.</text>
</comment>
<accession>A0ABR6QXF7</accession>
<evidence type="ECO:0000256" key="3">
    <source>
        <dbReference type="ARBA" id="ARBA00022475"/>
    </source>
</evidence>
<reference evidence="10 11" key="1">
    <citation type="submission" date="2020-08" db="EMBL/GenBank/DDBJ databases">
        <title>Genomic Encyclopedia of Type Strains, Phase IV (KMG-V): Genome sequencing to study the core and pangenomes of soil and plant-associated prokaryotes.</title>
        <authorList>
            <person name="Whitman W."/>
        </authorList>
    </citation>
    <scope>NUCLEOTIDE SEQUENCE [LARGE SCALE GENOMIC DNA]</scope>
    <source>
        <strain evidence="10 11">SEMIA 4059</strain>
    </source>
</reference>
<evidence type="ECO:0000256" key="6">
    <source>
        <dbReference type="ARBA" id="ARBA00022840"/>
    </source>
</evidence>
<dbReference type="PANTHER" id="PTHR42781:SF1">
    <property type="entry name" value="THIAMINE IMPORT ATP-BINDING PROTEIN THIQ"/>
    <property type="match status" value="1"/>
</dbReference>
<evidence type="ECO:0000256" key="7">
    <source>
        <dbReference type="ARBA" id="ARBA00022967"/>
    </source>
</evidence>
<keyword evidence="4" id="KW-0997">Cell inner membrane</keyword>
<comment type="similarity">
    <text evidence="1">Belongs to the ABC transporter superfamily.</text>
</comment>
<keyword evidence="8" id="KW-0472">Membrane</keyword>
<dbReference type="InterPro" id="IPR050093">
    <property type="entry name" value="ABC_SmlMolc_Importer"/>
</dbReference>
<keyword evidence="11" id="KW-1185">Reference proteome</keyword>
<dbReference type="PROSITE" id="PS50893">
    <property type="entry name" value="ABC_TRANSPORTER_2"/>
    <property type="match status" value="1"/>
</dbReference>
<evidence type="ECO:0000256" key="2">
    <source>
        <dbReference type="ARBA" id="ARBA00022448"/>
    </source>
</evidence>
<keyword evidence="5" id="KW-0547">Nucleotide-binding</keyword>
<dbReference type="SUPFAM" id="SSF52540">
    <property type="entry name" value="P-loop containing nucleoside triphosphate hydrolases"/>
    <property type="match status" value="1"/>
</dbReference>
<evidence type="ECO:0000256" key="5">
    <source>
        <dbReference type="ARBA" id="ARBA00022741"/>
    </source>
</evidence>